<dbReference type="SUPFAM" id="SSF103473">
    <property type="entry name" value="MFS general substrate transporter"/>
    <property type="match status" value="1"/>
</dbReference>
<keyword evidence="1" id="KW-0472">Membrane</keyword>
<name>A0A7T7BH19_PENDI</name>
<evidence type="ECO:0000313" key="3">
    <source>
        <dbReference type="Proteomes" id="UP000595662"/>
    </source>
</evidence>
<proteinExistence type="predicted"/>
<evidence type="ECO:0000313" key="2">
    <source>
        <dbReference type="EMBL" id="QQK39496.1"/>
    </source>
</evidence>
<feature type="transmembrane region" description="Helical" evidence="1">
    <location>
        <begin position="151"/>
        <end position="173"/>
    </location>
</feature>
<feature type="transmembrane region" description="Helical" evidence="1">
    <location>
        <begin position="121"/>
        <end position="139"/>
    </location>
</feature>
<organism evidence="2 3">
    <name type="scientific">Penicillium digitatum</name>
    <name type="common">Green mold</name>
    <dbReference type="NCBI Taxonomy" id="36651"/>
    <lineage>
        <taxon>Eukaryota</taxon>
        <taxon>Fungi</taxon>
        <taxon>Dikarya</taxon>
        <taxon>Ascomycota</taxon>
        <taxon>Pezizomycotina</taxon>
        <taxon>Eurotiomycetes</taxon>
        <taxon>Eurotiomycetidae</taxon>
        <taxon>Eurotiales</taxon>
        <taxon>Aspergillaceae</taxon>
        <taxon>Penicillium</taxon>
    </lineage>
</organism>
<gene>
    <name evidence="2" type="ORF">Pdw03_2350</name>
</gene>
<dbReference type="GeneID" id="90952378"/>
<protein>
    <submittedName>
        <fullName evidence="2">Major facilitator superfamily domain, general substrate transporter</fullName>
    </submittedName>
</protein>
<reference evidence="2 3" key="1">
    <citation type="submission" date="2020-08" db="EMBL/GenBank/DDBJ databases">
        <title>The completed genome sequence of the pathogenic ascomycete fungus Penicillium digitatum.</title>
        <authorList>
            <person name="Wang M."/>
        </authorList>
    </citation>
    <scope>NUCLEOTIDE SEQUENCE [LARGE SCALE GENOMIC DNA]</scope>
    <source>
        <strain evidence="2 3">PdW03</strain>
    </source>
</reference>
<keyword evidence="1" id="KW-1133">Transmembrane helix</keyword>
<feature type="transmembrane region" description="Helical" evidence="1">
    <location>
        <begin position="88"/>
        <end position="109"/>
    </location>
</feature>
<dbReference type="Gene3D" id="1.20.1250.20">
    <property type="entry name" value="MFS general substrate transporter like domains"/>
    <property type="match status" value="1"/>
</dbReference>
<dbReference type="RefSeq" id="XP_065955563.1">
    <property type="nucleotide sequence ID" value="XM_066100163.1"/>
</dbReference>
<accession>A0A7T7BH19</accession>
<keyword evidence="1" id="KW-0812">Transmembrane</keyword>
<dbReference type="InterPro" id="IPR036259">
    <property type="entry name" value="MFS_trans_sf"/>
</dbReference>
<dbReference type="Proteomes" id="UP000595662">
    <property type="component" value="Chromosome 1"/>
</dbReference>
<feature type="transmembrane region" description="Helical" evidence="1">
    <location>
        <begin position="40"/>
        <end position="67"/>
    </location>
</feature>
<sequence length="217" mass="23280">METDVRCISLLLLPLPSIPVGTICQGEFNSANDTFPDEGLQAWCIVAGSFGLSMGFSANANVVLAVPKVVSTVGRPMTGGVANRFGRINTQSGLIALDAFAGFVIWLLFDNSLIELDMFSVIFGLASRSFLGLAPAYIRQICRASEIDGRIGLIYTIASFTTLICVPTGGGMLDKVGKRAMMMGLFEAPLDMASKDFKLTNFRVHTVENHDDTVSTV</sequence>
<evidence type="ECO:0000256" key="1">
    <source>
        <dbReference type="SAM" id="Phobius"/>
    </source>
</evidence>
<dbReference type="AlphaFoldDB" id="A0A7T7BH19"/>
<dbReference type="EMBL" id="CP060774">
    <property type="protein sequence ID" value="QQK39496.1"/>
    <property type="molecule type" value="Genomic_DNA"/>
</dbReference>